<name>A0A167BKE3_COLIC</name>
<reference evidence="1 2" key="1">
    <citation type="submission" date="2015-06" db="EMBL/GenBank/DDBJ databases">
        <title>Survival trade-offs in plant roots during colonization by closely related pathogenic and mutualistic fungi.</title>
        <authorList>
            <person name="Hacquard S."/>
            <person name="Kracher B."/>
            <person name="Hiruma K."/>
            <person name="Weinman A."/>
            <person name="Muench P."/>
            <person name="Garrido Oter R."/>
            <person name="Ver Loren van Themaat E."/>
            <person name="Dallerey J.-F."/>
            <person name="Damm U."/>
            <person name="Henrissat B."/>
            <person name="Lespinet O."/>
            <person name="Thon M."/>
            <person name="Kemen E."/>
            <person name="McHardy A.C."/>
            <person name="Schulze-Lefert P."/>
            <person name="O'Connell R.J."/>
        </authorList>
    </citation>
    <scope>NUCLEOTIDE SEQUENCE [LARGE SCALE GENOMIC DNA]</scope>
    <source>
        <strain evidence="1 2">MAFF 238704</strain>
    </source>
</reference>
<proteinExistence type="predicted"/>
<organism evidence="1 2">
    <name type="scientific">Colletotrichum incanum</name>
    <name type="common">Soybean anthracnose fungus</name>
    <dbReference type="NCBI Taxonomy" id="1573173"/>
    <lineage>
        <taxon>Eukaryota</taxon>
        <taxon>Fungi</taxon>
        <taxon>Dikarya</taxon>
        <taxon>Ascomycota</taxon>
        <taxon>Pezizomycotina</taxon>
        <taxon>Sordariomycetes</taxon>
        <taxon>Hypocreomycetidae</taxon>
        <taxon>Glomerellales</taxon>
        <taxon>Glomerellaceae</taxon>
        <taxon>Colletotrichum</taxon>
        <taxon>Colletotrichum spaethianum species complex</taxon>
    </lineage>
</organism>
<gene>
    <name evidence="1" type="ORF">CI238_12131</name>
</gene>
<sequence>LSFSDSALGRGFPVGSCCLILLFNHLVPSPFTTLFSSHHQPTNSYSSTHIRSSRSIRELLHTNNQTPKQQPTNFIQNAFHRFRYLQDHPCRHPPPRWCLPRAWVRRRLLHQHFVDHPRLPAWYHPRPVHHPEVLSASSLKLPDRNRLHEGP</sequence>
<accession>A0A167BKE3</accession>
<dbReference type="Proteomes" id="UP000076584">
    <property type="component" value="Unassembled WGS sequence"/>
</dbReference>
<keyword evidence="2" id="KW-1185">Reference proteome</keyword>
<evidence type="ECO:0000313" key="2">
    <source>
        <dbReference type="Proteomes" id="UP000076584"/>
    </source>
</evidence>
<protein>
    <submittedName>
        <fullName evidence="1">Uncharacterized protein</fullName>
    </submittedName>
</protein>
<feature type="non-terminal residue" evidence="1">
    <location>
        <position position="1"/>
    </location>
</feature>
<dbReference type="EMBL" id="LFIW01001664">
    <property type="protein sequence ID" value="KZL81434.1"/>
    <property type="molecule type" value="Genomic_DNA"/>
</dbReference>
<dbReference type="AlphaFoldDB" id="A0A167BKE3"/>
<evidence type="ECO:0000313" key="1">
    <source>
        <dbReference type="EMBL" id="KZL81434.1"/>
    </source>
</evidence>
<comment type="caution">
    <text evidence="1">The sequence shown here is derived from an EMBL/GenBank/DDBJ whole genome shotgun (WGS) entry which is preliminary data.</text>
</comment>